<dbReference type="InterPro" id="IPR018338">
    <property type="entry name" value="Carbonic_anhydrase_a-class_CS"/>
</dbReference>
<dbReference type="GO" id="GO:0004089">
    <property type="term" value="F:carbonate dehydratase activity"/>
    <property type="evidence" value="ECO:0000318"/>
    <property type="project" value="GO_Central"/>
</dbReference>
<feature type="domain" description="Alpha-carbonic anhydrase" evidence="9">
    <location>
        <begin position="6"/>
        <end position="263"/>
    </location>
</feature>
<dbReference type="Bgee" id="ENSMODG00000038037">
    <property type="expression patterns" value="Expressed in spermatid and 4 other cell types or tissues"/>
</dbReference>
<evidence type="ECO:0000313" key="11">
    <source>
        <dbReference type="Proteomes" id="UP000002280"/>
    </source>
</evidence>
<comment type="cofactor">
    <cofactor evidence="1 8">
        <name>Zn(2+)</name>
        <dbReference type="ChEBI" id="CHEBI:29105"/>
    </cofactor>
</comment>
<dbReference type="GO" id="GO:0045177">
    <property type="term" value="C:apical part of cell"/>
    <property type="evidence" value="ECO:0000318"/>
    <property type="project" value="GO_Central"/>
</dbReference>
<dbReference type="GO" id="GO:0008270">
    <property type="term" value="F:zinc ion binding"/>
    <property type="evidence" value="ECO:0007669"/>
    <property type="project" value="UniProtKB-UniRule"/>
</dbReference>
<evidence type="ECO:0000256" key="4">
    <source>
        <dbReference type="ARBA" id="ARBA00022833"/>
    </source>
</evidence>
<evidence type="ECO:0000256" key="7">
    <source>
        <dbReference type="ARBA" id="ARBA00048348"/>
    </source>
</evidence>
<organism evidence="10 11">
    <name type="scientific">Monodelphis domestica</name>
    <name type="common">Gray short-tailed opossum</name>
    <dbReference type="NCBI Taxonomy" id="13616"/>
    <lineage>
        <taxon>Eukaryota</taxon>
        <taxon>Metazoa</taxon>
        <taxon>Chordata</taxon>
        <taxon>Craniata</taxon>
        <taxon>Vertebrata</taxon>
        <taxon>Euteleostomi</taxon>
        <taxon>Mammalia</taxon>
        <taxon>Metatheria</taxon>
        <taxon>Didelphimorphia</taxon>
        <taxon>Didelphidae</taxon>
        <taxon>Monodelphis</taxon>
    </lineage>
</organism>
<dbReference type="SUPFAM" id="SSF51069">
    <property type="entry name" value="Carbonic anhydrase"/>
    <property type="match status" value="1"/>
</dbReference>
<dbReference type="AlphaFoldDB" id="A0A5F8GLR8"/>
<name>A0A5F8GLR8_MONDO</name>
<reference evidence="10" key="2">
    <citation type="submission" date="2025-08" db="UniProtKB">
        <authorList>
            <consortium name="Ensembl"/>
        </authorList>
    </citation>
    <scope>IDENTIFICATION</scope>
</reference>
<reference evidence="10" key="3">
    <citation type="submission" date="2025-09" db="UniProtKB">
        <authorList>
            <consortium name="Ensembl"/>
        </authorList>
    </citation>
    <scope>IDENTIFICATION</scope>
</reference>
<protein>
    <recommendedName>
        <fullName evidence="8">Carbonic anhydrase</fullName>
        <ecNumber evidence="8">4.2.1.1</ecNumber>
    </recommendedName>
</protein>
<dbReference type="SMART" id="SM01057">
    <property type="entry name" value="Carb_anhydrase"/>
    <property type="match status" value="1"/>
</dbReference>
<evidence type="ECO:0000256" key="5">
    <source>
        <dbReference type="ARBA" id="ARBA00023239"/>
    </source>
</evidence>
<evidence type="ECO:0000256" key="3">
    <source>
        <dbReference type="ARBA" id="ARBA00022723"/>
    </source>
</evidence>
<comment type="function">
    <text evidence="8">Reversible hydration of carbon dioxide.</text>
</comment>
<accession>A0A5F8GLR8</accession>
<dbReference type="InterPro" id="IPR001148">
    <property type="entry name" value="CA_dom"/>
</dbReference>
<proteinExistence type="inferred from homology"/>
<evidence type="ECO:0000259" key="9">
    <source>
        <dbReference type="PROSITE" id="PS51144"/>
    </source>
</evidence>
<dbReference type="GeneTree" id="ENSGT00940000160385"/>
<dbReference type="Gene3D" id="3.10.200.10">
    <property type="entry name" value="Alpha carbonic anhydrase"/>
    <property type="match status" value="1"/>
</dbReference>
<dbReference type="Pfam" id="PF00194">
    <property type="entry name" value="Carb_anhydrase"/>
    <property type="match status" value="1"/>
</dbReference>
<dbReference type="GO" id="GO:0015670">
    <property type="term" value="P:carbon dioxide transport"/>
    <property type="evidence" value="ECO:0000318"/>
    <property type="project" value="GO_Central"/>
</dbReference>
<keyword evidence="4 8" id="KW-0862">Zinc</keyword>
<dbReference type="InterPro" id="IPR036398">
    <property type="entry name" value="CA_dom_sf"/>
</dbReference>
<dbReference type="Ensembl" id="ENSMODT00000075950.1">
    <property type="protein sequence ID" value="ENSMODP00000048096.1"/>
    <property type="gene ID" value="ENSMODG00000038037.1"/>
</dbReference>
<dbReference type="GO" id="GO:0005886">
    <property type="term" value="C:plasma membrane"/>
    <property type="evidence" value="ECO:0000318"/>
    <property type="project" value="GO_Central"/>
</dbReference>
<dbReference type="InterPro" id="IPR023561">
    <property type="entry name" value="Carbonic_anhydrase_a-class"/>
</dbReference>
<dbReference type="GO" id="GO:0051453">
    <property type="term" value="P:regulation of intracellular pH"/>
    <property type="evidence" value="ECO:0000318"/>
    <property type="project" value="GO_Central"/>
</dbReference>
<dbReference type="EC" id="4.2.1.1" evidence="8"/>
<sequence length="264" mass="30272">MSQRSLTWGYNKDNGPHTWYKHFPIARGKQQSPIDIQIWNAKFDSSLKPLNFNYSASTTRRIVNKGHSFEVEFDSSTDKSVLSGGPLTEKYKLTQLHFHWGRRDEEGSEHSIDDLKYASELHMVHWNTKYSTVSESIHQPDGLAVVAIFLKVGGAHQELEKITHALGSIRKKNMSTVFTNFNPACLLPDNKDYWTYSGSLTVPPLLECVTWIVLKEPINISKEQLSKFRSLYSTMEGEHPKKHIETNCRPRQSLQGRVIRSNLI</sequence>
<comment type="catalytic activity">
    <reaction evidence="7 8">
        <text>hydrogencarbonate + H(+) = CO2 + H2O</text>
        <dbReference type="Rhea" id="RHEA:10748"/>
        <dbReference type="ChEBI" id="CHEBI:15377"/>
        <dbReference type="ChEBI" id="CHEBI:15378"/>
        <dbReference type="ChEBI" id="CHEBI:16526"/>
        <dbReference type="ChEBI" id="CHEBI:17544"/>
        <dbReference type="EC" id="4.2.1.1"/>
    </reaction>
</comment>
<dbReference type="GO" id="GO:0018820">
    <property type="term" value="F:cyanamide hydratase activity"/>
    <property type="evidence" value="ECO:0007669"/>
    <property type="project" value="UniProtKB-EC"/>
</dbReference>
<evidence type="ECO:0000256" key="1">
    <source>
        <dbReference type="ARBA" id="ARBA00001947"/>
    </source>
</evidence>
<reference evidence="10 11" key="1">
    <citation type="journal article" date="2007" name="Nature">
        <title>Genome of the marsupial Monodelphis domestica reveals innovation in non-coding sequences.</title>
        <authorList>
            <person name="Mikkelsen T.S."/>
            <person name="Wakefield M.J."/>
            <person name="Aken B."/>
            <person name="Amemiya C.T."/>
            <person name="Chang J.L."/>
            <person name="Duke S."/>
            <person name="Garber M."/>
            <person name="Gentles A.J."/>
            <person name="Goodstadt L."/>
            <person name="Heger A."/>
            <person name="Jurka J."/>
            <person name="Kamal M."/>
            <person name="Mauceli E."/>
            <person name="Searle S.M."/>
            <person name="Sharpe T."/>
            <person name="Baker M.L."/>
            <person name="Batzer M.A."/>
            <person name="Benos P.V."/>
            <person name="Belov K."/>
            <person name="Clamp M."/>
            <person name="Cook A."/>
            <person name="Cuff J."/>
            <person name="Das R."/>
            <person name="Davidow L."/>
            <person name="Deakin J.E."/>
            <person name="Fazzari M.J."/>
            <person name="Glass J.L."/>
            <person name="Grabherr M."/>
            <person name="Greally J.M."/>
            <person name="Gu W."/>
            <person name="Hore T.A."/>
            <person name="Huttley G.A."/>
            <person name="Kleber M."/>
            <person name="Jirtle R.L."/>
            <person name="Koina E."/>
            <person name="Lee J.T."/>
            <person name="Mahony S."/>
            <person name="Marra M.A."/>
            <person name="Miller R.D."/>
            <person name="Nicholls R.D."/>
            <person name="Oda M."/>
            <person name="Papenfuss A.T."/>
            <person name="Parra Z.E."/>
            <person name="Pollock D.D."/>
            <person name="Ray D.A."/>
            <person name="Schein J.E."/>
            <person name="Speed T.P."/>
            <person name="Thompson K."/>
            <person name="VandeBerg J.L."/>
            <person name="Wade C.M."/>
            <person name="Walker J.A."/>
            <person name="Waters P.D."/>
            <person name="Webber C."/>
            <person name="Weidman J.R."/>
            <person name="Xie X."/>
            <person name="Zody M.C."/>
            <person name="Baldwin J."/>
            <person name="Abdouelleil A."/>
            <person name="Abdulkadir J."/>
            <person name="Abebe A."/>
            <person name="Abera B."/>
            <person name="Abreu J."/>
            <person name="Acer S.C."/>
            <person name="Aftuck L."/>
            <person name="Alexander A."/>
            <person name="An P."/>
            <person name="Anderson E."/>
            <person name="Anderson S."/>
            <person name="Arachi H."/>
            <person name="Azer M."/>
            <person name="Bachantsang P."/>
            <person name="Barry A."/>
            <person name="Bayul T."/>
            <person name="Berlin A."/>
            <person name="Bessette D."/>
            <person name="Bloom T."/>
            <person name="Bloom T."/>
            <person name="Boguslavskiy L."/>
            <person name="Bonnet C."/>
            <person name="Boukhgalter B."/>
            <person name="Bourzgui I."/>
            <person name="Brown A."/>
            <person name="Cahill P."/>
            <person name="Channer S."/>
            <person name="Cheshatsang Y."/>
            <person name="Chuda L."/>
            <person name="Citroen M."/>
            <person name="Collymore A."/>
            <person name="Cooke P."/>
            <person name="Costello M."/>
            <person name="D'Aco K."/>
            <person name="Daza R."/>
            <person name="De Haan G."/>
            <person name="DeGray S."/>
            <person name="DeMaso C."/>
            <person name="Dhargay N."/>
            <person name="Dooley K."/>
            <person name="Dooley E."/>
            <person name="Doricent M."/>
            <person name="Dorje P."/>
            <person name="Dorjee K."/>
            <person name="Dupes A."/>
            <person name="Elong R."/>
            <person name="Falk J."/>
            <person name="Farina A."/>
            <person name="Faro S."/>
            <person name="Ferguson D."/>
            <person name="Fisher S."/>
            <person name="Foley C.D."/>
            <person name="Franke A."/>
            <person name="Friedrich D."/>
            <person name="Gadbois L."/>
            <person name="Gearin G."/>
            <person name="Gearin C.R."/>
            <person name="Giannoukos G."/>
            <person name="Goode T."/>
            <person name="Graham J."/>
            <person name="Grandbois E."/>
            <person name="Grewal S."/>
            <person name="Gyaltsen K."/>
            <person name="Hafez N."/>
            <person name="Hagos B."/>
            <person name="Hall J."/>
            <person name="Henson C."/>
            <person name="Hollinger A."/>
            <person name="Honan T."/>
            <person name="Huard M.D."/>
            <person name="Hughes L."/>
            <person name="Hurhula B."/>
            <person name="Husby M.E."/>
            <person name="Kamat A."/>
            <person name="Kanga B."/>
            <person name="Kashin S."/>
            <person name="Khazanovich D."/>
            <person name="Kisner P."/>
            <person name="Lance K."/>
            <person name="Lara M."/>
            <person name="Lee W."/>
            <person name="Lennon N."/>
            <person name="Letendre F."/>
            <person name="LeVine R."/>
            <person name="Lipovsky A."/>
            <person name="Liu X."/>
            <person name="Liu J."/>
            <person name="Liu S."/>
            <person name="Lokyitsang T."/>
            <person name="Lokyitsang Y."/>
            <person name="Lubonja R."/>
            <person name="Lui A."/>
            <person name="MacDonald P."/>
            <person name="Magnisalis V."/>
            <person name="Maru K."/>
            <person name="Matthews C."/>
            <person name="McCusker W."/>
            <person name="McDonough S."/>
            <person name="Mehta T."/>
            <person name="Meldrim J."/>
            <person name="Meneus L."/>
            <person name="Mihai O."/>
            <person name="Mihalev A."/>
            <person name="Mihova T."/>
            <person name="Mittelman R."/>
            <person name="Mlenga V."/>
            <person name="Montmayeur A."/>
            <person name="Mulrain L."/>
            <person name="Navidi A."/>
            <person name="Naylor J."/>
            <person name="Negash T."/>
            <person name="Nguyen T."/>
            <person name="Nguyen N."/>
            <person name="Nicol R."/>
            <person name="Norbu C."/>
            <person name="Norbu N."/>
            <person name="Novod N."/>
            <person name="O'Neill B."/>
            <person name="Osman S."/>
            <person name="Markiewicz E."/>
            <person name="Oyono O.L."/>
            <person name="Patti C."/>
            <person name="Phunkhang P."/>
            <person name="Pierre F."/>
            <person name="Priest M."/>
            <person name="Raghuraman S."/>
            <person name="Rege F."/>
            <person name="Reyes R."/>
            <person name="Rise C."/>
            <person name="Rogov P."/>
            <person name="Ross K."/>
            <person name="Ryan E."/>
            <person name="Settipalli S."/>
            <person name="Shea T."/>
            <person name="Sherpa N."/>
            <person name="Shi L."/>
            <person name="Shih D."/>
            <person name="Sparrow T."/>
            <person name="Spaulding J."/>
            <person name="Stalker J."/>
            <person name="Stange-Thomann N."/>
            <person name="Stavropoulos S."/>
            <person name="Stone C."/>
            <person name="Strader C."/>
            <person name="Tesfaye S."/>
            <person name="Thomson T."/>
            <person name="Thoulutsang Y."/>
            <person name="Thoulutsang D."/>
            <person name="Topham K."/>
            <person name="Topping I."/>
            <person name="Tsamla T."/>
            <person name="Vassiliev H."/>
            <person name="Vo A."/>
            <person name="Wangchuk T."/>
            <person name="Wangdi T."/>
            <person name="Weiand M."/>
            <person name="Wilkinson J."/>
            <person name="Wilson A."/>
            <person name="Yadav S."/>
            <person name="Young G."/>
            <person name="Yu Q."/>
            <person name="Zembek L."/>
            <person name="Zhong D."/>
            <person name="Zimmer A."/>
            <person name="Zwirko Z."/>
            <person name="Jaffe D.B."/>
            <person name="Alvarez P."/>
            <person name="Brockman W."/>
            <person name="Butler J."/>
            <person name="Chin C."/>
            <person name="Gnerre S."/>
            <person name="MacCallum I."/>
            <person name="Graves J.A."/>
            <person name="Ponting C.P."/>
            <person name="Breen M."/>
            <person name="Samollow P.B."/>
            <person name="Lander E.S."/>
            <person name="Lindblad-Toh K."/>
        </authorList>
    </citation>
    <scope>NUCLEOTIDE SEQUENCE [LARGE SCALE GENOMIC DNA]</scope>
</reference>
<keyword evidence="5 8" id="KW-0456">Lyase</keyword>
<dbReference type="PANTHER" id="PTHR18952:SF120">
    <property type="entry name" value="CARBONIC ANHYDRASE 2"/>
    <property type="match status" value="1"/>
</dbReference>
<evidence type="ECO:0000256" key="6">
    <source>
        <dbReference type="ARBA" id="ARBA00036058"/>
    </source>
</evidence>
<dbReference type="PROSITE" id="PS00162">
    <property type="entry name" value="ALPHA_CA_1"/>
    <property type="match status" value="1"/>
</dbReference>
<keyword evidence="3 8" id="KW-0479">Metal-binding</keyword>
<comment type="catalytic activity">
    <reaction evidence="6">
        <text>urea = cyanamide + H2O</text>
        <dbReference type="Rhea" id="RHEA:23056"/>
        <dbReference type="ChEBI" id="CHEBI:15377"/>
        <dbReference type="ChEBI" id="CHEBI:16199"/>
        <dbReference type="ChEBI" id="CHEBI:16698"/>
        <dbReference type="EC" id="4.2.1.69"/>
    </reaction>
</comment>
<dbReference type="STRING" id="13616.ENSMODP00000048096"/>
<dbReference type="Proteomes" id="UP000002280">
    <property type="component" value="Chromosome 8"/>
</dbReference>
<dbReference type="OMA" id="INIICGQ"/>
<dbReference type="PANTHER" id="PTHR18952">
    <property type="entry name" value="CARBONIC ANHYDRASE"/>
    <property type="match status" value="1"/>
</dbReference>
<dbReference type="GO" id="GO:0005737">
    <property type="term" value="C:cytoplasm"/>
    <property type="evidence" value="ECO:0000318"/>
    <property type="project" value="GO_Central"/>
</dbReference>
<comment type="similarity">
    <text evidence="2 8">Belongs to the alpha-carbonic anhydrase family.</text>
</comment>
<dbReference type="InParanoid" id="A0A5F8GLR8"/>
<evidence type="ECO:0000256" key="2">
    <source>
        <dbReference type="ARBA" id="ARBA00010718"/>
    </source>
</evidence>
<dbReference type="PROSITE" id="PS51144">
    <property type="entry name" value="ALPHA_CA_2"/>
    <property type="match status" value="1"/>
</dbReference>
<evidence type="ECO:0000256" key="8">
    <source>
        <dbReference type="RuleBase" id="RU367011"/>
    </source>
</evidence>
<evidence type="ECO:0000313" key="10">
    <source>
        <dbReference type="Ensembl" id="ENSMODP00000048096.1"/>
    </source>
</evidence>
<keyword evidence="11" id="KW-1185">Reference proteome</keyword>